<name>A0A8R7Q243_TRIUA</name>
<dbReference type="Proteomes" id="UP000015106">
    <property type="component" value="Chromosome 4"/>
</dbReference>
<dbReference type="GeneID" id="125550843"/>
<sequence length="198" mass="22242">MAPQWSALRPRMLLLHKVDSYSSTLISWLESMPSWCLTNCYFSTAPASSCTPGRWLILGTTYRQTLEAEQPPLAHGYGSRVRDGDGVKEDSWTSTDCIAAAVPMEWRGSNYSEMGDKTCQLCGRDEIIGAEESVLQQNLKLPKMDDVWFWWKDQVHMNNLSSSIFAFHYSTGQFPNSLLVLAGKIISMDIGLSKFIST</sequence>
<dbReference type="Gramene" id="TuG1812G0400001008.01.T01">
    <property type="protein sequence ID" value="TuG1812G0400001008.01.T01"/>
    <property type="gene ID" value="TuG1812G0400001008.01"/>
</dbReference>
<organism evidence="1 2">
    <name type="scientific">Triticum urartu</name>
    <name type="common">Red wild einkorn</name>
    <name type="synonym">Crithodium urartu</name>
    <dbReference type="NCBI Taxonomy" id="4572"/>
    <lineage>
        <taxon>Eukaryota</taxon>
        <taxon>Viridiplantae</taxon>
        <taxon>Streptophyta</taxon>
        <taxon>Embryophyta</taxon>
        <taxon>Tracheophyta</taxon>
        <taxon>Spermatophyta</taxon>
        <taxon>Magnoliopsida</taxon>
        <taxon>Liliopsida</taxon>
        <taxon>Poales</taxon>
        <taxon>Poaceae</taxon>
        <taxon>BOP clade</taxon>
        <taxon>Pooideae</taxon>
        <taxon>Triticodae</taxon>
        <taxon>Triticeae</taxon>
        <taxon>Triticinae</taxon>
        <taxon>Triticum</taxon>
    </lineage>
</organism>
<reference evidence="1" key="2">
    <citation type="submission" date="2018-03" db="EMBL/GenBank/DDBJ databases">
        <title>The Triticum urartu genome reveals the dynamic nature of wheat genome evolution.</title>
        <authorList>
            <person name="Ling H."/>
            <person name="Ma B."/>
            <person name="Shi X."/>
            <person name="Liu H."/>
            <person name="Dong L."/>
            <person name="Sun H."/>
            <person name="Cao Y."/>
            <person name="Gao Q."/>
            <person name="Zheng S."/>
            <person name="Li Y."/>
            <person name="Yu Y."/>
            <person name="Du H."/>
            <person name="Qi M."/>
            <person name="Li Y."/>
            <person name="Yu H."/>
            <person name="Cui Y."/>
            <person name="Wang N."/>
            <person name="Chen C."/>
            <person name="Wu H."/>
            <person name="Zhao Y."/>
            <person name="Zhang J."/>
            <person name="Li Y."/>
            <person name="Zhou W."/>
            <person name="Zhang B."/>
            <person name="Hu W."/>
            <person name="Eijk M."/>
            <person name="Tang J."/>
            <person name="Witsenboer H."/>
            <person name="Zhao S."/>
            <person name="Li Z."/>
            <person name="Zhang A."/>
            <person name="Wang D."/>
            <person name="Liang C."/>
        </authorList>
    </citation>
    <scope>NUCLEOTIDE SEQUENCE [LARGE SCALE GENOMIC DNA]</scope>
    <source>
        <strain evidence="1">cv. G1812</strain>
    </source>
</reference>
<gene>
    <name evidence="1" type="primary">LOC125550843</name>
</gene>
<proteinExistence type="predicted"/>
<dbReference type="EnsemblPlants" id="TuG1812G0400001008.01.T01">
    <property type="protein sequence ID" value="TuG1812G0400001008.01.T01"/>
    <property type="gene ID" value="TuG1812G0400001008.01"/>
</dbReference>
<accession>A0A8R7Q243</accession>
<keyword evidence="2" id="KW-1185">Reference proteome</keyword>
<evidence type="ECO:0000313" key="1">
    <source>
        <dbReference type="EnsemblPlants" id="TuG1812G0400001008.01.T01"/>
    </source>
</evidence>
<reference evidence="2" key="1">
    <citation type="journal article" date="2013" name="Nature">
        <title>Draft genome of the wheat A-genome progenitor Triticum urartu.</title>
        <authorList>
            <person name="Ling H.Q."/>
            <person name="Zhao S."/>
            <person name="Liu D."/>
            <person name="Wang J."/>
            <person name="Sun H."/>
            <person name="Zhang C."/>
            <person name="Fan H."/>
            <person name="Li D."/>
            <person name="Dong L."/>
            <person name="Tao Y."/>
            <person name="Gao C."/>
            <person name="Wu H."/>
            <person name="Li Y."/>
            <person name="Cui Y."/>
            <person name="Guo X."/>
            <person name="Zheng S."/>
            <person name="Wang B."/>
            <person name="Yu K."/>
            <person name="Liang Q."/>
            <person name="Yang W."/>
            <person name="Lou X."/>
            <person name="Chen J."/>
            <person name="Feng M."/>
            <person name="Jian J."/>
            <person name="Zhang X."/>
            <person name="Luo G."/>
            <person name="Jiang Y."/>
            <person name="Liu J."/>
            <person name="Wang Z."/>
            <person name="Sha Y."/>
            <person name="Zhang B."/>
            <person name="Wu H."/>
            <person name="Tang D."/>
            <person name="Shen Q."/>
            <person name="Xue P."/>
            <person name="Zou S."/>
            <person name="Wang X."/>
            <person name="Liu X."/>
            <person name="Wang F."/>
            <person name="Yang Y."/>
            <person name="An X."/>
            <person name="Dong Z."/>
            <person name="Zhang K."/>
            <person name="Zhang X."/>
            <person name="Luo M.C."/>
            <person name="Dvorak J."/>
            <person name="Tong Y."/>
            <person name="Wang J."/>
            <person name="Yang H."/>
            <person name="Li Z."/>
            <person name="Wang D."/>
            <person name="Zhang A."/>
            <person name="Wang J."/>
        </authorList>
    </citation>
    <scope>NUCLEOTIDE SEQUENCE</scope>
    <source>
        <strain evidence="2">cv. G1812</strain>
    </source>
</reference>
<protein>
    <submittedName>
        <fullName evidence="1">Uncharacterized protein</fullName>
    </submittedName>
</protein>
<evidence type="ECO:0000313" key="2">
    <source>
        <dbReference type="Proteomes" id="UP000015106"/>
    </source>
</evidence>
<reference evidence="1" key="3">
    <citation type="submission" date="2022-06" db="UniProtKB">
        <authorList>
            <consortium name="EnsemblPlants"/>
        </authorList>
    </citation>
    <scope>IDENTIFICATION</scope>
</reference>
<dbReference type="RefSeq" id="XP_048569906.1">
    <property type="nucleotide sequence ID" value="XM_048713949.1"/>
</dbReference>
<dbReference type="AlphaFoldDB" id="A0A8R7Q243"/>